<dbReference type="EMBL" id="BBNU01000001">
    <property type="protein sequence ID" value="GAL77696.1"/>
    <property type="molecule type" value="Genomic_DNA"/>
</dbReference>
<name>A0A090WL25_9FLAO</name>
<dbReference type="EC" id="2.6.1.9" evidence="2"/>
<keyword evidence="2" id="KW-0808">Transferase</keyword>
<dbReference type="AlphaFoldDB" id="A0A090WL25"/>
<dbReference type="GO" id="GO:0004400">
    <property type="term" value="F:histidinol-phosphate transaminase activity"/>
    <property type="evidence" value="ECO:0007669"/>
    <property type="project" value="UniProtKB-EC"/>
</dbReference>
<dbReference type="Proteomes" id="UP000029643">
    <property type="component" value="Unassembled WGS sequence"/>
</dbReference>
<feature type="region of interest" description="Disordered" evidence="1">
    <location>
        <begin position="37"/>
        <end position="63"/>
    </location>
</feature>
<evidence type="ECO:0000313" key="3">
    <source>
        <dbReference type="Proteomes" id="UP000029643"/>
    </source>
</evidence>
<accession>A0A090WL25</accession>
<gene>
    <name evidence="2" type="ORF">JCM19274_5409</name>
</gene>
<protein>
    <submittedName>
        <fullName evidence="2">Histidinol-phosphate aminotransferase</fullName>
        <ecNumber evidence="2">2.6.1.9</ecNumber>
    </submittedName>
</protein>
<evidence type="ECO:0000256" key="1">
    <source>
        <dbReference type="SAM" id="MobiDB-lite"/>
    </source>
</evidence>
<sequence length="63" mass="7183">MNIQNLIRPTIKALKPYSSARDEFQGNSDAMVFLDANENPYNNGVNRYPDPQQKGGESHFIRN</sequence>
<keyword evidence="2" id="KW-0032">Aminotransferase</keyword>
<proteinExistence type="predicted"/>
<evidence type="ECO:0000313" key="2">
    <source>
        <dbReference type="EMBL" id="GAL77696.1"/>
    </source>
</evidence>
<organism evidence="2 3">
    <name type="scientific">Algibacter lectus</name>
    <dbReference type="NCBI Taxonomy" id="221126"/>
    <lineage>
        <taxon>Bacteria</taxon>
        <taxon>Pseudomonadati</taxon>
        <taxon>Bacteroidota</taxon>
        <taxon>Flavobacteriia</taxon>
        <taxon>Flavobacteriales</taxon>
        <taxon>Flavobacteriaceae</taxon>
        <taxon>Algibacter</taxon>
    </lineage>
</organism>
<comment type="caution">
    <text evidence="2">The sequence shown here is derived from an EMBL/GenBank/DDBJ whole genome shotgun (WGS) entry which is preliminary data.</text>
</comment>
<reference evidence="2" key="1">
    <citation type="journal article" date="2014" name="Genome Announc.">
        <title>Draft Genome Sequences of Marine Flavobacterium Algibacter lectus Strains SS8 and NR4.</title>
        <authorList>
            <person name="Takatani N."/>
            <person name="Nakanishi M."/>
            <person name="Meirelles P."/>
            <person name="Mino S."/>
            <person name="Suda W."/>
            <person name="Oshima K."/>
            <person name="Hattori M."/>
            <person name="Ohkuma M."/>
            <person name="Hosokawa M."/>
            <person name="Miyashita K."/>
            <person name="Thompson F.L."/>
            <person name="Niwa A."/>
            <person name="Sawabe T."/>
            <person name="Sawabe T."/>
        </authorList>
    </citation>
    <scope>NUCLEOTIDE SEQUENCE [LARGE SCALE GENOMIC DNA]</scope>
    <source>
        <strain evidence="2">JCM 19274</strain>
    </source>
</reference>
<dbReference type="Gene3D" id="3.90.1150.10">
    <property type="entry name" value="Aspartate Aminotransferase, domain 1"/>
    <property type="match status" value="1"/>
</dbReference>
<dbReference type="InterPro" id="IPR015422">
    <property type="entry name" value="PyrdxlP-dep_Trfase_small"/>
</dbReference>